<evidence type="ECO:0000256" key="6">
    <source>
        <dbReference type="ARBA" id="ARBA00022839"/>
    </source>
</evidence>
<keyword evidence="13" id="KW-1185">Reference proteome</keyword>
<dbReference type="InterPro" id="IPR011335">
    <property type="entry name" value="Restrct_endonuc-II-like"/>
</dbReference>
<accession>A1WWI4</accession>
<evidence type="ECO:0000256" key="2">
    <source>
        <dbReference type="ARBA" id="ARBA00022741"/>
    </source>
</evidence>
<comment type="similarity">
    <text evidence="10">Belongs to the RecC family.</text>
</comment>
<sequence>MAAEPSIEPGFLTIHGNRLEDLRQVAVEWVQRHPLAPLEDEVFLVQSNGMAQWLRLALARHPDSEQGGCGIAAAVSMQLPARFLWSVYRAVLGPEGAPRESPFGKDPLLWRLARLLPALRDHPGFEPLRGFLADDPDGRKRYQLAARIADLFDQYQVYRADWLADWSRGEDVCRDARGQARDLDDTQRWQASLWRAVCAELAEVADEAGQATVHQLYRERIASLDTAPADLPRRVIVFGISSLPRQTLEALQELSRFAQVLVFVHNPCAFYWADIIADKDLLRADPGRRPRKAGMPEVLHPEELHNHAHPLLAAWGKQGRDYIGLLDAHEDPQAHPHQALAQAGERIDLFRGPATGSLLGQLQDDILHLRPLAETREAWPAVGREDASLQFHLAHSAQREVEVLHDRLLAAFSEDSSLRPRDVIVMVPDIDAYAPHIEAVFGRFDAGDARHIPYTVADQGERGLDPLLIALEQLLSLPESRCGLSDLLDLLEAPALRRRFGITEADLATLHGWAEEAGVRWGLNREQRAGLQLPEGLEQNTWRFGLRRMLLGYAVGAGEAWSGVEPYPQVGGLDAALVGRLERLVGALEGTWGELREEATPERWGERLQRLLGTYFDPSGEVESLTLERLRDALEKWQRDCETGAFAEPLPLNVVREHWLQALEDTRLSQRFLVGAVNFCTLMPMRAIPFRHVCLLGMNDGDYPRSPTPLDFDLMADDYRPGDRSRREDDRYLFLEALLSARDRLYISWIGRSVRDNEPRPPSVLVGQLRDHLAAGWRLADEEEAGGLLEALTVEHPLQPFSRQNFRTEPSARHYTYAREWWAAHQGDEAGSGPRVTTLPERPVEDPPAPITPETLGALLKQPVQTFFNRRLGVRFEDDPLASEDQEPFGLDGLTRWQMREVLFLAGQEAAGDPEMRRERLAAEAQRLQRTGALPLGPAGTVWAETLQIEADEQLERYHRHLATYPHELEPLQRLMHRHGDWQLEGGVDGIRSDGQRRVRLTHHLSRLGVKRREVRWRFDLLATPWVTHLMANAAAEPLTTVVVGHDIDVALAPLEAGQAHEHLSQLLAGWAEAQRRPLPVPCQPTCAWLTAQDEERGDPAAAAERVYAGDDYTWAAADAHDLRAFPRAADWLEDAAFPSWRDALYAPLWRAVKEYAEDGDGHG</sequence>
<dbReference type="HAMAP" id="MF_01486">
    <property type="entry name" value="RecC"/>
    <property type="match status" value="1"/>
</dbReference>
<keyword evidence="6 10" id="KW-0269">Exonuclease</keyword>
<dbReference type="GO" id="GO:0005524">
    <property type="term" value="F:ATP binding"/>
    <property type="evidence" value="ECO:0007669"/>
    <property type="project" value="UniProtKB-UniRule"/>
</dbReference>
<evidence type="ECO:0000256" key="9">
    <source>
        <dbReference type="ARBA" id="ARBA00023204"/>
    </source>
</evidence>
<dbReference type="GO" id="GO:0003678">
    <property type="term" value="F:DNA helicase activity"/>
    <property type="evidence" value="ECO:0007669"/>
    <property type="project" value="UniProtKB-UniRule"/>
</dbReference>
<keyword evidence="1 10" id="KW-0540">Nuclease</keyword>
<dbReference type="InterPro" id="IPR041500">
    <property type="entry name" value="RecC_C"/>
</dbReference>
<feature type="domain" description="RecC C-terminal" evidence="11">
    <location>
        <begin position="849"/>
        <end position="1093"/>
    </location>
</feature>
<dbReference type="OrthoDB" id="9762834at2"/>
<evidence type="ECO:0000256" key="5">
    <source>
        <dbReference type="ARBA" id="ARBA00022806"/>
    </source>
</evidence>
<dbReference type="eggNOG" id="COG1330">
    <property type="taxonomic scope" value="Bacteria"/>
</dbReference>
<dbReference type="InterPro" id="IPR027417">
    <property type="entry name" value="P-loop_NTPase"/>
</dbReference>
<evidence type="ECO:0000256" key="4">
    <source>
        <dbReference type="ARBA" id="ARBA00022801"/>
    </source>
</evidence>
<dbReference type="SUPFAM" id="SSF52980">
    <property type="entry name" value="Restriction endonuclease-like"/>
    <property type="match status" value="1"/>
</dbReference>
<proteinExistence type="inferred from homology"/>
<keyword evidence="2 10" id="KW-0547">Nucleotide-binding</keyword>
<dbReference type="Pfam" id="PF04257">
    <property type="entry name" value="Exonuc_V_gamma"/>
    <property type="match status" value="1"/>
</dbReference>
<dbReference type="GO" id="GO:0003677">
    <property type="term" value="F:DNA binding"/>
    <property type="evidence" value="ECO:0007669"/>
    <property type="project" value="UniProtKB-UniRule"/>
</dbReference>
<evidence type="ECO:0000256" key="7">
    <source>
        <dbReference type="ARBA" id="ARBA00022840"/>
    </source>
</evidence>
<dbReference type="GO" id="GO:0009338">
    <property type="term" value="C:exodeoxyribonuclease V complex"/>
    <property type="evidence" value="ECO:0007669"/>
    <property type="project" value="InterPro"/>
</dbReference>
<dbReference type="Gene3D" id="1.10.10.160">
    <property type="match status" value="1"/>
</dbReference>
<dbReference type="InterPro" id="IPR006697">
    <property type="entry name" value="RecC"/>
</dbReference>
<evidence type="ECO:0000259" key="11">
    <source>
        <dbReference type="Pfam" id="PF17946"/>
    </source>
</evidence>
<dbReference type="GO" id="GO:0000724">
    <property type="term" value="P:double-strand break repair via homologous recombination"/>
    <property type="evidence" value="ECO:0007669"/>
    <property type="project" value="UniProtKB-UniRule"/>
</dbReference>
<dbReference type="Gene3D" id="1.10.10.990">
    <property type="match status" value="1"/>
</dbReference>
<evidence type="ECO:0000256" key="3">
    <source>
        <dbReference type="ARBA" id="ARBA00022763"/>
    </source>
</evidence>
<keyword evidence="9 10" id="KW-0234">DNA repair</keyword>
<evidence type="ECO:0000256" key="1">
    <source>
        <dbReference type="ARBA" id="ARBA00022722"/>
    </source>
</evidence>
<dbReference type="RefSeq" id="WP_011814069.1">
    <property type="nucleotide sequence ID" value="NC_008789.1"/>
</dbReference>
<organism evidence="12 13">
    <name type="scientific">Halorhodospira halophila (strain DSM 244 / SL1)</name>
    <name type="common">Ectothiorhodospira halophila (strain DSM 244 / SL1)</name>
    <dbReference type="NCBI Taxonomy" id="349124"/>
    <lineage>
        <taxon>Bacteria</taxon>
        <taxon>Pseudomonadati</taxon>
        <taxon>Pseudomonadota</taxon>
        <taxon>Gammaproteobacteria</taxon>
        <taxon>Chromatiales</taxon>
        <taxon>Ectothiorhodospiraceae</taxon>
        <taxon>Halorhodospira</taxon>
    </lineage>
</organism>
<protein>
    <recommendedName>
        <fullName evidence="10">RecBCD enzyme subunit RecC</fullName>
    </recommendedName>
    <alternativeName>
        <fullName evidence="10">Exonuclease V subunit RecC</fullName>
        <shortName evidence="10">ExoV subunit RecC</shortName>
    </alternativeName>
    <alternativeName>
        <fullName evidence="10">Helicase/nuclease RecBCD subunit RecC</fullName>
    </alternativeName>
</protein>
<dbReference type="PANTHER" id="PTHR30591:SF1">
    <property type="entry name" value="RECBCD ENZYME SUBUNIT RECC"/>
    <property type="match status" value="1"/>
</dbReference>
<dbReference type="EMBL" id="CP000544">
    <property type="protein sequence ID" value="ABM62046.1"/>
    <property type="molecule type" value="Genomic_DNA"/>
</dbReference>
<reference evidence="12 13" key="2">
    <citation type="journal article" date="2013" name="Stand. Genomic Sci.">
        <title>Complete genome sequence of Halorhodospira halophila SL1.</title>
        <authorList>
            <person name="Challacombe J.F."/>
            <person name="Majid S."/>
            <person name="Deole R."/>
            <person name="Brettin T.S."/>
            <person name="Bruce D."/>
            <person name="Delano S.F."/>
            <person name="Detter J.C."/>
            <person name="Gleasner C.D."/>
            <person name="Han C.S."/>
            <person name="Misra M."/>
            <person name="Reitenga K.G."/>
            <person name="Mikhailova N."/>
            <person name="Woyke T."/>
            <person name="Pitluck S."/>
            <person name="Nolan M."/>
            <person name="Land M.L."/>
            <person name="Saunders E."/>
            <person name="Tapia R."/>
            <person name="Lapidus A."/>
            <person name="Ivanova N."/>
            <person name="Hoff W.D."/>
        </authorList>
    </citation>
    <scope>NUCLEOTIDE SEQUENCE [LARGE SCALE GENOMIC DNA]</scope>
    <source>
        <strain evidence="13">DSM 244 / SL1</strain>
    </source>
</reference>
<dbReference type="InterPro" id="IPR013986">
    <property type="entry name" value="DExx_box_DNA_helicase_dom_sf"/>
</dbReference>
<keyword evidence="3 10" id="KW-0227">DNA damage</keyword>
<dbReference type="SUPFAM" id="SSF52540">
    <property type="entry name" value="P-loop containing nucleoside triphosphate hydrolases"/>
    <property type="match status" value="2"/>
</dbReference>
<comment type="subunit">
    <text evidence="10">Heterotrimer of RecB, RecC and RecD. All subunits contribute to DNA-binding.</text>
</comment>
<gene>
    <name evidence="10" type="primary">recC</name>
    <name evidence="12" type="ordered locus">Hhal_1271</name>
</gene>
<dbReference type="GO" id="GO:0008854">
    <property type="term" value="F:exodeoxyribonuclease V activity"/>
    <property type="evidence" value="ECO:0007669"/>
    <property type="project" value="InterPro"/>
</dbReference>
<keyword evidence="5 10" id="KW-0347">Helicase</keyword>
<comment type="function">
    <text evidence="10">A helicase/nuclease that prepares dsDNA breaks (DSB) for recombinational DNA repair. Binds to DSBs and unwinds DNA via a highly rapid and processive ATP-dependent bidirectional helicase activity. Unwinds dsDNA until it encounters a Chi (crossover hotspot instigator) sequence from the 3' direction. Cuts ssDNA a few nucleotides 3' to the Chi site. The properties and activities of the enzyme are changed at Chi. The Chi-altered holoenzyme produces a long 3'-ssDNA overhang and facilitates RecA-binding to the ssDNA for homologous DNA recombination and repair. Holoenzyme degrades any linearized DNA that is unable to undergo homologous recombination. In the holoenzyme this subunit recognizes the wild-type Chi sequence, and when added to isolated RecB increases its ATP-dependent helicase processivity.</text>
</comment>
<dbReference type="Proteomes" id="UP000000647">
    <property type="component" value="Chromosome"/>
</dbReference>
<reference evidence="13" key="1">
    <citation type="submission" date="2006-12" db="EMBL/GenBank/DDBJ databases">
        <title>Complete sequence of Halorhodospira halophila SL1.</title>
        <authorList>
            <consortium name="US DOE Joint Genome Institute"/>
            <person name="Copeland A."/>
            <person name="Lucas S."/>
            <person name="Lapidus A."/>
            <person name="Barry K."/>
            <person name="Detter J.C."/>
            <person name="Glavina del Rio T."/>
            <person name="Hammon N."/>
            <person name="Israni S."/>
            <person name="Dalin E."/>
            <person name="Tice H."/>
            <person name="Pitluck S."/>
            <person name="Saunders E."/>
            <person name="Brettin T."/>
            <person name="Bruce D."/>
            <person name="Han C."/>
            <person name="Tapia R."/>
            <person name="Schmutz J."/>
            <person name="Larimer F."/>
            <person name="Land M."/>
            <person name="Hauser L."/>
            <person name="Kyrpides N."/>
            <person name="Mikhailova N."/>
            <person name="Hoff W."/>
            <person name="Richardson P."/>
        </authorList>
    </citation>
    <scope>NUCLEOTIDE SEQUENCE [LARGE SCALE GENOMIC DNA]</scope>
    <source>
        <strain evidence="13">DSM 244 / SL1</strain>
    </source>
</reference>
<keyword evidence="7 10" id="KW-0067">ATP-binding</keyword>
<dbReference type="PIRSF" id="PIRSF000980">
    <property type="entry name" value="RecC"/>
    <property type="match status" value="1"/>
</dbReference>
<evidence type="ECO:0000313" key="13">
    <source>
        <dbReference type="Proteomes" id="UP000000647"/>
    </source>
</evidence>
<evidence type="ECO:0000256" key="8">
    <source>
        <dbReference type="ARBA" id="ARBA00023125"/>
    </source>
</evidence>
<dbReference type="Gene3D" id="3.40.50.10930">
    <property type="match status" value="1"/>
</dbReference>
<dbReference type="Pfam" id="PF17946">
    <property type="entry name" value="RecC_C"/>
    <property type="match status" value="1"/>
</dbReference>
<dbReference type="HOGENOM" id="CLU_007513_1_0_6"/>
<comment type="miscellaneous">
    <text evidence="10">In the RecBCD complex, RecB has a slow 3'-5' helicase, an exonuclease activity and loads RecA onto ssDNA, RecD has a fast 5'-3' helicase activity, while RecC stimulates the ATPase and processivity of the RecB helicase and contributes to recognition of the Chi site.</text>
</comment>
<keyword evidence="4 10" id="KW-0378">Hydrolase</keyword>
<dbReference type="STRING" id="349124.Hhal_1271"/>
<dbReference type="NCBIfam" id="TIGR01450">
    <property type="entry name" value="recC"/>
    <property type="match status" value="1"/>
</dbReference>
<dbReference type="Gene3D" id="3.40.50.300">
    <property type="entry name" value="P-loop containing nucleotide triphosphate hydrolases"/>
    <property type="match status" value="2"/>
</dbReference>
<dbReference type="PANTHER" id="PTHR30591">
    <property type="entry name" value="RECBCD ENZYME SUBUNIT RECC"/>
    <property type="match status" value="1"/>
</dbReference>
<evidence type="ECO:0000256" key="10">
    <source>
        <dbReference type="HAMAP-Rule" id="MF_01486"/>
    </source>
</evidence>
<evidence type="ECO:0000313" key="12">
    <source>
        <dbReference type="EMBL" id="ABM62046.1"/>
    </source>
</evidence>
<dbReference type="AlphaFoldDB" id="A1WWI4"/>
<name>A1WWI4_HALHL</name>
<keyword evidence="8 10" id="KW-0238">DNA-binding</keyword>
<dbReference type="KEGG" id="hha:Hhal_1271"/>